<dbReference type="AlphaFoldDB" id="A0AAE1GZY3"/>
<comment type="caution">
    <text evidence="1">The sequence shown here is derived from an EMBL/GenBank/DDBJ whole genome shotgun (WGS) entry which is preliminary data.</text>
</comment>
<accession>A0AAE1GZY3</accession>
<protein>
    <submittedName>
        <fullName evidence="1">UPF0182 protein alr1037</fullName>
    </submittedName>
</protein>
<evidence type="ECO:0000313" key="2">
    <source>
        <dbReference type="Proteomes" id="UP001219518"/>
    </source>
</evidence>
<name>A0AAE1GZY3_9NEOP</name>
<proteinExistence type="predicted"/>
<sequence>MSVDGSLVFAYYLIDRHVIFRTDGLEKKTVKAILRFLKFIVSPHLESGHGKPWLFLGRKHMTSDT</sequence>
<gene>
    <name evidence="1" type="ORF">KUF71_021547</name>
</gene>
<organism evidence="1 2">
    <name type="scientific">Frankliniella fusca</name>
    <dbReference type="NCBI Taxonomy" id="407009"/>
    <lineage>
        <taxon>Eukaryota</taxon>
        <taxon>Metazoa</taxon>
        <taxon>Ecdysozoa</taxon>
        <taxon>Arthropoda</taxon>
        <taxon>Hexapoda</taxon>
        <taxon>Insecta</taxon>
        <taxon>Pterygota</taxon>
        <taxon>Neoptera</taxon>
        <taxon>Paraneoptera</taxon>
        <taxon>Thysanoptera</taxon>
        <taxon>Terebrantia</taxon>
        <taxon>Thripoidea</taxon>
        <taxon>Thripidae</taxon>
        <taxon>Frankliniella</taxon>
    </lineage>
</organism>
<dbReference type="Proteomes" id="UP001219518">
    <property type="component" value="Unassembled WGS sequence"/>
</dbReference>
<reference evidence="1" key="1">
    <citation type="submission" date="2021-07" db="EMBL/GenBank/DDBJ databases">
        <authorList>
            <person name="Catto M.A."/>
            <person name="Jacobson A."/>
            <person name="Kennedy G."/>
            <person name="Labadie P."/>
            <person name="Hunt B.G."/>
            <person name="Srinivasan R."/>
        </authorList>
    </citation>
    <scope>NUCLEOTIDE SEQUENCE</scope>
    <source>
        <strain evidence="1">PL_HMW_Pooled</strain>
        <tissue evidence="1">Head</tissue>
    </source>
</reference>
<evidence type="ECO:0000313" key="1">
    <source>
        <dbReference type="EMBL" id="KAK3911978.1"/>
    </source>
</evidence>
<dbReference type="EMBL" id="JAHWGI010000289">
    <property type="protein sequence ID" value="KAK3911978.1"/>
    <property type="molecule type" value="Genomic_DNA"/>
</dbReference>
<keyword evidence="2" id="KW-1185">Reference proteome</keyword>
<reference evidence="1" key="2">
    <citation type="journal article" date="2023" name="BMC Genomics">
        <title>Pest status, molecular evolution, and epigenetic factors derived from the genome assembly of Frankliniella fusca, a thysanopteran phytovirus vector.</title>
        <authorList>
            <person name="Catto M.A."/>
            <person name="Labadie P.E."/>
            <person name="Jacobson A.L."/>
            <person name="Kennedy G.G."/>
            <person name="Srinivasan R."/>
            <person name="Hunt B.G."/>
        </authorList>
    </citation>
    <scope>NUCLEOTIDE SEQUENCE</scope>
    <source>
        <strain evidence="1">PL_HMW_Pooled</strain>
    </source>
</reference>